<sequence length="291" mass="32508">MKVSVVILILSETICTLAQVEHEVIAAIGCFDSGETQVVLMVDGDEFIYANFEQKEAKQVLPVSLSLAQSPSIQYEYAELSKMLCKEKLDWGKASEPIIPHDKEAPDSTIYTRNEVELGINNMLICSVNNFFPPLIKVNWTKNAIDVTEGATLSRYYPNTDGTFYQFSILSFTPQQGEFYTCTVEHTALEEPKIRTWEPVVSESRMGPVVFCGLGLTLGGKNAESHLQLCPAIQQYEKRKLKTKTEARWLYRSCQRVCRCSSVYPGTTEQSGSQIVHQDICTNGMAGVLGH</sequence>
<feature type="domain" description="Ig-like" evidence="4">
    <location>
        <begin position="106"/>
        <end position="195"/>
    </location>
</feature>
<reference evidence="5 6" key="1">
    <citation type="submission" date="2024-06" db="EMBL/GenBank/DDBJ databases">
        <authorList>
            <person name="Pan Q."/>
            <person name="Wen M."/>
            <person name="Jouanno E."/>
            <person name="Zahm M."/>
            <person name="Klopp C."/>
            <person name="Cabau C."/>
            <person name="Louis A."/>
            <person name="Berthelot C."/>
            <person name="Parey E."/>
            <person name="Roest Crollius H."/>
            <person name="Montfort J."/>
            <person name="Robinson-Rechavi M."/>
            <person name="Bouchez O."/>
            <person name="Lampietro C."/>
            <person name="Lopez Roques C."/>
            <person name="Donnadieu C."/>
            <person name="Postlethwait J."/>
            <person name="Bobe J."/>
            <person name="Verreycken H."/>
            <person name="Guiguen Y."/>
        </authorList>
    </citation>
    <scope>NUCLEOTIDE SEQUENCE [LARGE SCALE GENOMIC DNA]</scope>
    <source>
        <strain evidence="5">Up_M1</strain>
        <tissue evidence="5">Testis</tissue>
    </source>
</reference>
<dbReference type="PANTHER" id="PTHR19944:SF105">
    <property type="entry name" value="RLA CLASS II HISTOCOMPATIBILITY ANTIGEN, DP ALPHA-1 CHAIN"/>
    <property type="match status" value="1"/>
</dbReference>
<dbReference type="InterPro" id="IPR013783">
    <property type="entry name" value="Ig-like_fold"/>
</dbReference>
<dbReference type="Proteomes" id="UP001557470">
    <property type="component" value="Unassembled WGS sequence"/>
</dbReference>
<feature type="chain" id="PRO_5044838833" description="Ig-like domain-containing protein" evidence="3">
    <location>
        <begin position="19"/>
        <end position="291"/>
    </location>
</feature>
<dbReference type="PANTHER" id="PTHR19944">
    <property type="entry name" value="MHC CLASS II-RELATED"/>
    <property type="match status" value="1"/>
</dbReference>
<keyword evidence="3" id="KW-0732">Signal</keyword>
<dbReference type="InterPro" id="IPR050160">
    <property type="entry name" value="MHC/Immunoglobulin"/>
</dbReference>
<dbReference type="EMBL" id="JAGEUA010000004">
    <property type="protein sequence ID" value="KAL0985407.1"/>
    <property type="molecule type" value="Genomic_DNA"/>
</dbReference>
<evidence type="ECO:0000313" key="6">
    <source>
        <dbReference type="Proteomes" id="UP001557470"/>
    </source>
</evidence>
<protein>
    <recommendedName>
        <fullName evidence="4">Ig-like domain-containing protein</fullName>
    </recommendedName>
</protein>
<evidence type="ECO:0000313" key="5">
    <source>
        <dbReference type="EMBL" id="KAL0985407.1"/>
    </source>
</evidence>
<dbReference type="InterPro" id="IPR007110">
    <property type="entry name" value="Ig-like_dom"/>
</dbReference>
<dbReference type="SUPFAM" id="SSF48726">
    <property type="entry name" value="Immunoglobulin"/>
    <property type="match status" value="1"/>
</dbReference>
<dbReference type="Pfam" id="PF07654">
    <property type="entry name" value="C1-set"/>
    <property type="match status" value="1"/>
</dbReference>
<dbReference type="Gene3D" id="2.60.40.10">
    <property type="entry name" value="Immunoglobulins"/>
    <property type="match status" value="1"/>
</dbReference>
<keyword evidence="1" id="KW-0325">Glycoprotein</keyword>
<feature type="signal peptide" evidence="3">
    <location>
        <begin position="1"/>
        <end position="18"/>
    </location>
</feature>
<dbReference type="InterPro" id="IPR003597">
    <property type="entry name" value="Ig_C1-set"/>
</dbReference>
<evidence type="ECO:0000259" key="4">
    <source>
        <dbReference type="PROSITE" id="PS50835"/>
    </source>
</evidence>
<evidence type="ECO:0000256" key="3">
    <source>
        <dbReference type="SAM" id="SignalP"/>
    </source>
</evidence>
<name>A0ABD0XED8_UMBPY</name>
<dbReference type="CDD" id="cd05767">
    <property type="entry name" value="IgC1_MHC_II_alpha"/>
    <property type="match status" value="1"/>
</dbReference>
<dbReference type="PROSITE" id="PS50835">
    <property type="entry name" value="IG_LIKE"/>
    <property type="match status" value="1"/>
</dbReference>
<comment type="caution">
    <text evidence="5">The sequence shown here is derived from an EMBL/GenBank/DDBJ whole genome shotgun (WGS) entry which is preliminary data.</text>
</comment>
<gene>
    <name evidence="5" type="ORF">UPYG_G00156490</name>
</gene>
<dbReference type="InterPro" id="IPR003006">
    <property type="entry name" value="Ig/MHC_CS"/>
</dbReference>
<evidence type="ECO:0000256" key="1">
    <source>
        <dbReference type="ARBA" id="ARBA00023180"/>
    </source>
</evidence>
<accession>A0ABD0XED8</accession>
<keyword evidence="6" id="KW-1185">Reference proteome</keyword>
<dbReference type="SMART" id="SM00407">
    <property type="entry name" value="IGc1"/>
    <property type="match status" value="1"/>
</dbReference>
<dbReference type="InterPro" id="IPR011162">
    <property type="entry name" value="MHC_I/II-like_Ag-recog"/>
</dbReference>
<keyword evidence="2" id="KW-0393">Immunoglobulin domain</keyword>
<dbReference type="InterPro" id="IPR036179">
    <property type="entry name" value="Ig-like_dom_sf"/>
</dbReference>
<organism evidence="5 6">
    <name type="scientific">Umbra pygmaea</name>
    <name type="common">Eastern mudminnow</name>
    <dbReference type="NCBI Taxonomy" id="75934"/>
    <lineage>
        <taxon>Eukaryota</taxon>
        <taxon>Metazoa</taxon>
        <taxon>Chordata</taxon>
        <taxon>Craniata</taxon>
        <taxon>Vertebrata</taxon>
        <taxon>Euteleostomi</taxon>
        <taxon>Actinopterygii</taxon>
        <taxon>Neopterygii</taxon>
        <taxon>Teleostei</taxon>
        <taxon>Protacanthopterygii</taxon>
        <taxon>Esociformes</taxon>
        <taxon>Umbridae</taxon>
        <taxon>Umbra</taxon>
    </lineage>
</organism>
<dbReference type="PROSITE" id="PS00290">
    <property type="entry name" value="IG_MHC"/>
    <property type="match status" value="1"/>
</dbReference>
<evidence type="ECO:0000256" key="2">
    <source>
        <dbReference type="ARBA" id="ARBA00023319"/>
    </source>
</evidence>
<dbReference type="SUPFAM" id="SSF54452">
    <property type="entry name" value="MHC antigen-recognition domain"/>
    <property type="match status" value="1"/>
</dbReference>
<proteinExistence type="predicted"/>
<dbReference type="AlphaFoldDB" id="A0ABD0XED8"/>